<reference evidence="1" key="2">
    <citation type="submission" date="2020-07" db="EMBL/GenBank/DDBJ databases">
        <authorList>
            <person name="Vera ALvarez R."/>
            <person name="Arias-Moreno D.M."/>
            <person name="Jimenez-Jacinto V."/>
            <person name="Jimenez-Bremont J.F."/>
            <person name="Swaminathan K."/>
            <person name="Moose S.P."/>
            <person name="Guerrero-Gonzalez M.L."/>
            <person name="Marino-Ramirez L."/>
            <person name="Landsman D."/>
            <person name="Rodriguez-Kessler M."/>
            <person name="Delgado-Sanchez P."/>
        </authorList>
    </citation>
    <scope>NUCLEOTIDE SEQUENCE</scope>
    <source>
        <tissue evidence="1">Cladode</tissue>
    </source>
</reference>
<organism evidence="1">
    <name type="scientific">Opuntia streptacantha</name>
    <name type="common">Prickly pear cactus</name>
    <name type="synonym">Opuntia cardona</name>
    <dbReference type="NCBI Taxonomy" id="393608"/>
    <lineage>
        <taxon>Eukaryota</taxon>
        <taxon>Viridiplantae</taxon>
        <taxon>Streptophyta</taxon>
        <taxon>Embryophyta</taxon>
        <taxon>Tracheophyta</taxon>
        <taxon>Spermatophyta</taxon>
        <taxon>Magnoliopsida</taxon>
        <taxon>eudicotyledons</taxon>
        <taxon>Gunneridae</taxon>
        <taxon>Pentapetalae</taxon>
        <taxon>Caryophyllales</taxon>
        <taxon>Cactineae</taxon>
        <taxon>Cactaceae</taxon>
        <taxon>Opuntioideae</taxon>
        <taxon>Opuntia</taxon>
    </lineage>
</organism>
<protein>
    <submittedName>
        <fullName evidence="1">Uncharacterized protein</fullName>
    </submittedName>
</protein>
<dbReference type="EMBL" id="GISG01111273">
    <property type="protein sequence ID" value="MBA4638907.1"/>
    <property type="molecule type" value="Transcribed_RNA"/>
</dbReference>
<proteinExistence type="predicted"/>
<name>A0A7C9DD58_OPUST</name>
<evidence type="ECO:0000313" key="1">
    <source>
        <dbReference type="EMBL" id="MBA4638907.1"/>
    </source>
</evidence>
<reference evidence="1" key="1">
    <citation type="journal article" date="2013" name="J. Plant Res.">
        <title>Effect of fungi and light on seed germination of three Opuntia species from semiarid lands of central Mexico.</title>
        <authorList>
            <person name="Delgado-Sanchez P."/>
            <person name="Jimenez-Bremont J.F."/>
            <person name="Guerrero-Gonzalez Mde L."/>
            <person name="Flores J."/>
        </authorList>
    </citation>
    <scope>NUCLEOTIDE SEQUENCE</scope>
    <source>
        <tissue evidence="1">Cladode</tissue>
    </source>
</reference>
<sequence>MNSSTTPVKSYPLSSFFPSPTTILNTIPSINFPTLSATSTASCATADSASRCTATPISALLKSSKEATLARVRRWRVHTFLTRLQYSPYCVKPMPLVRYAK</sequence>
<accession>A0A7C9DD58</accession>
<dbReference type="AlphaFoldDB" id="A0A7C9DD58"/>